<comment type="caution">
    <text evidence="1">The sequence shown here is derived from an EMBL/GenBank/DDBJ whole genome shotgun (WGS) entry which is preliminary data.</text>
</comment>
<evidence type="ECO:0000313" key="1">
    <source>
        <dbReference type="EMBL" id="RLN27481.1"/>
    </source>
</evidence>
<dbReference type="AlphaFoldDB" id="A0A3L6SUG6"/>
<keyword evidence="2" id="KW-1185">Reference proteome</keyword>
<protein>
    <submittedName>
        <fullName evidence="1">Uncharacterized protein</fullName>
    </submittedName>
</protein>
<proteinExistence type="predicted"/>
<dbReference type="OrthoDB" id="681586at2759"/>
<dbReference type="EMBL" id="PQIB02000003">
    <property type="protein sequence ID" value="RLN27481.1"/>
    <property type="molecule type" value="Genomic_DNA"/>
</dbReference>
<reference evidence="2" key="1">
    <citation type="journal article" date="2019" name="Nat. Commun.">
        <title>The genome of broomcorn millet.</title>
        <authorList>
            <person name="Zou C."/>
            <person name="Miki D."/>
            <person name="Li D."/>
            <person name="Tang Q."/>
            <person name="Xiao L."/>
            <person name="Rajput S."/>
            <person name="Deng P."/>
            <person name="Jia W."/>
            <person name="Huang R."/>
            <person name="Zhang M."/>
            <person name="Sun Y."/>
            <person name="Hu J."/>
            <person name="Fu X."/>
            <person name="Schnable P.S."/>
            <person name="Li F."/>
            <person name="Zhang H."/>
            <person name="Feng B."/>
            <person name="Zhu X."/>
            <person name="Liu R."/>
            <person name="Schnable J.C."/>
            <person name="Zhu J.-K."/>
            <person name="Zhang H."/>
        </authorList>
    </citation>
    <scope>NUCLEOTIDE SEQUENCE [LARGE SCALE GENOMIC DNA]</scope>
</reference>
<name>A0A3L6SUG6_PANMI</name>
<gene>
    <name evidence="1" type="ORF">C2845_PM05G22080</name>
</gene>
<evidence type="ECO:0000313" key="2">
    <source>
        <dbReference type="Proteomes" id="UP000275267"/>
    </source>
</evidence>
<sequence>MRRKDPLGGLISRPAFRDVVNDADTLMEARRRHRSSLAELPANLAIKIAGCLTASSKWPMDDLRALRATCHHMLRVCGEPKVDRRVRFADDMSWDDPVGFATLIGHLTKVGNPEACFLTGANDGTVSDDAARRYIRQVEGKEKVVAAAAVERGDGRPEFRNDGCLRWREEAKERIW</sequence>
<dbReference type="Proteomes" id="UP000275267">
    <property type="component" value="Unassembled WGS sequence"/>
</dbReference>
<organism evidence="1 2">
    <name type="scientific">Panicum miliaceum</name>
    <name type="common">Proso millet</name>
    <name type="synonym">Broomcorn millet</name>
    <dbReference type="NCBI Taxonomy" id="4540"/>
    <lineage>
        <taxon>Eukaryota</taxon>
        <taxon>Viridiplantae</taxon>
        <taxon>Streptophyta</taxon>
        <taxon>Embryophyta</taxon>
        <taxon>Tracheophyta</taxon>
        <taxon>Spermatophyta</taxon>
        <taxon>Magnoliopsida</taxon>
        <taxon>Liliopsida</taxon>
        <taxon>Poales</taxon>
        <taxon>Poaceae</taxon>
        <taxon>PACMAD clade</taxon>
        <taxon>Panicoideae</taxon>
        <taxon>Panicodae</taxon>
        <taxon>Paniceae</taxon>
        <taxon>Panicinae</taxon>
        <taxon>Panicum</taxon>
        <taxon>Panicum sect. Panicum</taxon>
    </lineage>
</organism>
<accession>A0A3L6SUG6</accession>